<evidence type="ECO:0000256" key="4">
    <source>
        <dbReference type="ARBA" id="ARBA00022679"/>
    </source>
</evidence>
<keyword evidence="7" id="KW-0677">Repeat</keyword>
<evidence type="ECO:0000256" key="12">
    <source>
        <dbReference type="ARBA" id="ARBA00023136"/>
    </source>
</evidence>
<dbReference type="GO" id="GO:0005524">
    <property type="term" value="F:ATP binding"/>
    <property type="evidence" value="ECO:0007669"/>
    <property type="project" value="UniProtKB-KW"/>
</dbReference>
<evidence type="ECO:0000313" key="17">
    <source>
        <dbReference type="Proteomes" id="UP000886885"/>
    </source>
</evidence>
<sequence>MVITGLQILQNVHAFSFDELKVATNGFRSSNKIGEGGFGSVYKVNTLFNHMYSDLQHNVVILLMMLCYWDLKGVLQDGRIVAVKMLSAESKQGHREFMSEIASVSNINHENLVNLHGGCIDGPRKVLVYDYMENGSLARTLLGGEENRARFGWETRREISLGIAQGLAYIHEEIKPHIVHRDIKASNILLDKNLCPKVSDFGLSKLFPVNFTHVSTRVAGTLGYLAPEYAISGRLTRKTDVYSFGVLLLEIVSGRKATDFDPELGEHYLVEKAWEMYKVDNLLKLVDPMLDGNFLRTEAVRFVKVALLCVQEKCGLRPSMSKAIKMMRGEIDIHNTQITQPGFIIDIMDVKIGRKPQSSVRSITSRRSPRLYPLRTVKRRSLFCVGEKSSDSFLFFKMVLRIENVLDVEPTWILKT</sequence>
<keyword evidence="9" id="KW-0418">Kinase</keyword>
<dbReference type="Proteomes" id="UP000886885">
    <property type="component" value="Chromosome 10D"/>
</dbReference>
<evidence type="ECO:0000256" key="8">
    <source>
        <dbReference type="ARBA" id="ARBA00022741"/>
    </source>
</evidence>
<evidence type="ECO:0000256" key="5">
    <source>
        <dbReference type="ARBA" id="ARBA00022692"/>
    </source>
</evidence>
<evidence type="ECO:0000256" key="6">
    <source>
        <dbReference type="ARBA" id="ARBA00022729"/>
    </source>
</evidence>
<evidence type="ECO:0000313" key="16">
    <source>
        <dbReference type="EMBL" id="KAG6758485.1"/>
    </source>
</evidence>
<keyword evidence="5" id="KW-0812">Transmembrane</keyword>
<proteinExistence type="predicted"/>
<reference evidence="16" key="1">
    <citation type="journal article" date="2020" name="bioRxiv">
        <title>Hybrid origin of Populus tomentosa Carr. identified through genome sequencing and phylogenomic analysis.</title>
        <authorList>
            <person name="An X."/>
            <person name="Gao K."/>
            <person name="Chen Z."/>
            <person name="Li J."/>
            <person name="Yang X."/>
            <person name="Yang X."/>
            <person name="Zhou J."/>
            <person name="Guo T."/>
            <person name="Zhao T."/>
            <person name="Huang S."/>
            <person name="Miao D."/>
            <person name="Khan W.U."/>
            <person name="Rao P."/>
            <person name="Ye M."/>
            <person name="Lei B."/>
            <person name="Liao W."/>
            <person name="Wang J."/>
            <person name="Ji L."/>
            <person name="Li Y."/>
            <person name="Guo B."/>
            <person name="Mustafa N.S."/>
            <person name="Li S."/>
            <person name="Yun Q."/>
            <person name="Keller S.R."/>
            <person name="Mao J."/>
            <person name="Zhang R."/>
            <person name="Strauss S.H."/>
        </authorList>
    </citation>
    <scope>NUCLEOTIDE SEQUENCE</scope>
    <source>
        <strain evidence="16">GM15</strain>
        <tissue evidence="16">Leaf</tissue>
    </source>
</reference>
<dbReference type="OrthoDB" id="4062651at2759"/>
<dbReference type="GO" id="GO:0004674">
    <property type="term" value="F:protein serine/threonine kinase activity"/>
    <property type="evidence" value="ECO:0007669"/>
    <property type="project" value="UniProtKB-KW"/>
</dbReference>
<evidence type="ECO:0000256" key="11">
    <source>
        <dbReference type="ARBA" id="ARBA00022989"/>
    </source>
</evidence>
<evidence type="ECO:0000256" key="10">
    <source>
        <dbReference type="ARBA" id="ARBA00022840"/>
    </source>
</evidence>
<keyword evidence="6" id="KW-0732">Signal</keyword>
<dbReference type="PROSITE" id="PS50011">
    <property type="entry name" value="PROTEIN_KINASE_DOM"/>
    <property type="match status" value="1"/>
</dbReference>
<dbReference type="PANTHER" id="PTHR47973">
    <property type="entry name" value="CYSTEINE-RICH RECEPTOR-LIKE PROTEIN KINASE 3"/>
    <property type="match status" value="1"/>
</dbReference>
<dbReference type="InterPro" id="IPR000719">
    <property type="entry name" value="Prot_kinase_dom"/>
</dbReference>
<keyword evidence="11" id="KW-1133">Transmembrane helix</keyword>
<dbReference type="Pfam" id="PF07714">
    <property type="entry name" value="PK_Tyr_Ser-Thr"/>
    <property type="match status" value="1"/>
</dbReference>
<dbReference type="PROSITE" id="PS00108">
    <property type="entry name" value="PROTEIN_KINASE_ST"/>
    <property type="match status" value="1"/>
</dbReference>
<accession>A0A8X7Z7V7</accession>
<dbReference type="EMBL" id="JAAWWB010000020">
    <property type="protein sequence ID" value="KAG6758485.1"/>
    <property type="molecule type" value="Genomic_DNA"/>
</dbReference>
<gene>
    <name evidence="16" type="ORF">POTOM_038838</name>
</gene>
<name>A0A8X7Z7V7_POPTO</name>
<dbReference type="GO" id="GO:0016020">
    <property type="term" value="C:membrane"/>
    <property type="evidence" value="ECO:0007669"/>
    <property type="project" value="UniProtKB-SubCell"/>
</dbReference>
<keyword evidence="17" id="KW-1185">Reference proteome</keyword>
<evidence type="ECO:0000259" key="15">
    <source>
        <dbReference type="PROSITE" id="PS50011"/>
    </source>
</evidence>
<protein>
    <recommendedName>
        <fullName evidence="15">Protein kinase domain-containing protein</fullName>
    </recommendedName>
</protein>
<dbReference type="InterPro" id="IPR052059">
    <property type="entry name" value="CR_Ser/Thr_kinase"/>
</dbReference>
<feature type="domain" description="Protein kinase" evidence="15">
    <location>
        <begin position="27"/>
        <end position="343"/>
    </location>
</feature>
<evidence type="ECO:0000256" key="9">
    <source>
        <dbReference type="ARBA" id="ARBA00022777"/>
    </source>
</evidence>
<dbReference type="InterPro" id="IPR008271">
    <property type="entry name" value="Ser/Thr_kinase_AS"/>
</dbReference>
<evidence type="ECO:0000256" key="7">
    <source>
        <dbReference type="ARBA" id="ARBA00022737"/>
    </source>
</evidence>
<dbReference type="InterPro" id="IPR001245">
    <property type="entry name" value="Ser-Thr/Tyr_kinase_cat_dom"/>
</dbReference>
<keyword evidence="3" id="KW-0597">Phosphoprotein</keyword>
<dbReference type="SMART" id="SM00220">
    <property type="entry name" value="S_TKc"/>
    <property type="match status" value="1"/>
</dbReference>
<keyword evidence="10" id="KW-0067">ATP-binding</keyword>
<evidence type="ECO:0000256" key="14">
    <source>
        <dbReference type="ARBA" id="ARBA00023180"/>
    </source>
</evidence>
<evidence type="ECO:0000256" key="1">
    <source>
        <dbReference type="ARBA" id="ARBA00004167"/>
    </source>
</evidence>
<comment type="subcellular location">
    <subcellularLocation>
        <location evidence="1">Membrane</location>
        <topology evidence="1">Single-pass membrane protein</topology>
    </subcellularLocation>
</comment>
<keyword evidence="14" id="KW-0325">Glycoprotein</keyword>
<comment type="caution">
    <text evidence="16">The sequence shown here is derived from an EMBL/GenBank/DDBJ whole genome shotgun (WGS) entry which is preliminary data.</text>
</comment>
<keyword evidence="8" id="KW-0547">Nucleotide-binding</keyword>
<organism evidence="16 17">
    <name type="scientific">Populus tomentosa</name>
    <name type="common">Chinese white poplar</name>
    <dbReference type="NCBI Taxonomy" id="118781"/>
    <lineage>
        <taxon>Eukaryota</taxon>
        <taxon>Viridiplantae</taxon>
        <taxon>Streptophyta</taxon>
        <taxon>Embryophyta</taxon>
        <taxon>Tracheophyta</taxon>
        <taxon>Spermatophyta</taxon>
        <taxon>Magnoliopsida</taxon>
        <taxon>eudicotyledons</taxon>
        <taxon>Gunneridae</taxon>
        <taxon>Pentapetalae</taxon>
        <taxon>rosids</taxon>
        <taxon>fabids</taxon>
        <taxon>Malpighiales</taxon>
        <taxon>Salicaceae</taxon>
        <taxon>Saliceae</taxon>
        <taxon>Populus</taxon>
    </lineage>
</organism>
<keyword evidence="4" id="KW-0808">Transferase</keyword>
<keyword evidence="2" id="KW-0723">Serine/threonine-protein kinase</keyword>
<dbReference type="FunFam" id="1.10.510.10:FF:000044">
    <property type="entry name" value="Putative LRR receptor-like serine/threonine-protein kinase"/>
    <property type="match status" value="1"/>
</dbReference>
<keyword evidence="12" id="KW-0472">Membrane</keyword>
<evidence type="ECO:0000256" key="3">
    <source>
        <dbReference type="ARBA" id="ARBA00022553"/>
    </source>
</evidence>
<evidence type="ECO:0000256" key="13">
    <source>
        <dbReference type="ARBA" id="ARBA00023170"/>
    </source>
</evidence>
<keyword evidence="13" id="KW-0675">Receptor</keyword>
<evidence type="ECO:0000256" key="2">
    <source>
        <dbReference type="ARBA" id="ARBA00022527"/>
    </source>
</evidence>
<dbReference type="AlphaFoldDB" id="A0A8X7Z7V7"/>